<name>A0ABQ9UQ46_SAGOE</name>
<dbReference type="Proteomes" id="UP001266305">
    <property type="component" value="Unassembled WGS sequence"/>
</dbReference>
<proteinExistence type="predicted"/>
<gene>
    <name evidence="1" type="ORF">P7K49_024643</name>
</gene>
<evidence type="ECO:0000313" key="1">
    <source>
        <dbReference type="EMBL" id="KAK2099192.1"/>
    </source>
</evidence>
<dbReference type="EMBL" id="JASSZA010000011">
    <property type="protein sequence ID" value="KAK2099192.1"/>
    <property type="molecule type" value="Genomic_DNA"/>
</dbReference>
<sequence>QQKNPCPEQRREKETLIGKVGFSVLVALPDLCGGTKPDEKIHLANGGEAWKSGPGLVKEEKD</sequence>
<evidence type="ECO:0000313" key="2">
    <source>
        <dbReference type="Proteomes" id="UP001266305"/>
    </source>
</evidence>
<accession>A0ABQ9UQ46</accession>
<feature type="non-terminal residue" evidence="1">
    <location>
        <position position="62"/>
    </location>
</feature>
<organism evidence="1 2">
    <name type="scientific">Saguinus oedipus</name>
    <name type="common">Cotton-top tamarin</name>
    <name type="synonym">Oedipomidas oedipus</name>
    <dbReference type="NCBI Taxonomy" id="9490"/>
    <lineage>
        <taxon>Eukaryota</taxon>
        <taxon>Metazoa</taxon>
        <taxon>Chordata</taxon>
        <taxon>Craniata</taxon>
        <taxon>Vertebrata</taxon>
        <taxon>Euteleostomi</taxon>
        <taxon>Mammalia</taxon>
        <taxon>Eutheria</taxon>
        <taxon>Euarchontoglires</taxon>
        <taxon>Primates</taxon>
        <taxon>Haplorrhini</taxon>
        <taxon>Platyrrhini</taxon>
        <taxon>Cebidae</taxon>
        <taxon>Callitrichinae</taxon>
        <taxon>Saguinus</taxon>
    </lineage>
</organism>
<comment type="caution">
    <text evidence="1">The sequence shown here is derived from an EMBL/GenBank/DDBJ whole genome shotgun (WGS) entry which is preliminary data.</text>
</comment>
<protein>
    <submittedName>
        <fullName evidence="1">Uncharacterized protein</fullName>
    </submittedName>
</protein>
<keyword evidence="2" id="KW-1185">Reference proteome</keyword>
<reference evidence="1 2" key="1">
    <citation type="submission" date="2023-05" db="EMBL/GenBank/DDBJ databases">
        <title>B98-5 Cell Line De Novo Hybrid Assembly: An Optical Mapping Approach.</title>
        <authorList>
            <person name="Kananen K."/>
            <person name="Auerbach J.A."/>
            <person name="Kautto E."/>
            <person name="Blachly J.S."/>
        </authorList>
    </citation>
    <scope>NUCLEOTIDE SEQUENCE [LARGE SCALE GENOMIC DNA]</scope>
    <source>
        <strain evidence="1">B95-8</strain>
        <tissue evidence="1">Cell line</tissue>
    </source>
</reference>
<feature type="non-terminal residue" evidence="1">
    <location>
        <position position="1"/>
    </location>
</feature>